<keyword evidence="1" id="KW-1133">Transmembrane helix</keyword>
<evidence type="ECO:0000256" key="1">
    <source>
        <dbReference type="SAM" id="Phobius"/>
    </source>
</evidence>
<accession>A0A7C8I700</accession>
<feature type="transmembrane region" description="Helical" evidence="1">
    <location>
        <begin position="6"/>
        <end position="26"/>
    </location>
</feature>
<dbReference type="Proteomes" id="UP000481861">
    <property type="component" value="Unassembled WGS sequence"/>
</dbReference>
<organism evidence="2 3">
    <name type="scientific">Massariosphaeria phaeospora</name>
    <dbReference type="NCBI Taxonomy" id="100035"/>
    <lineage>
        <taxon>Eukaryota</taxon>
        <taxon>Fungi</taxon>
        <taxon>Dikarya</taxon>
        <taxon>Ascomycota</taxon>
        <taxon>Pezizomycotina</taxon>
        <taxon>Dothideomycetes</taxon>
        <taxon>Pleosporomycetidae</taxon>
        <taxon>Pleosporales</taxon>
        <taxon>Pleosporales incertae sedis</taxon>
        <taxon>Massariosphaeria</taxon>
    </lineage>
</organism>
<keyword evidence="3" id="KW-1185">Reference proteome</keyword>
<keyword evidence="1" id="KW-0472">Membrane</keyword>
<keyword evidence="1" id="KW-0812">Transmembrane</keyword>
<proteinExistence type="predicted"/>
<evidence type="ECO:0000313" key="2">
    <source>
        <dbReference type="EMBL" id="KAF2870886.1"/>
    </source>
</evidence>
<name>A0A7C8I700_9PLEO</name>
<protein>
    <submittedName>
        <fullName evidence="2">Uncharacterized protein</fullName>
    </submittedName>
</protein>
<reference evidence="2 3" key="1">
    <citation type="submission" date="2020-01" db="EMBL/GenBank/DDBJ databases">
        <authorList>
            <consortium name="DOE Joint Genome Institute"/>
            <person name="Haridas S."/>
            <person name="Albert R."/>
            <person name="Binder M."/>
            <person name="Bloem J."/>
            <person name="Labutti K."/>
            <person name="Salamov A."/>
            <person name="Andreopoulos B."/>
            <person name="Baker S.E."/>
            <person name="Barry K."/>
            <person name="Bills G."/>
            <person name="Bluhm B.H."/>
            <person name="Cannon C."/>
            <person name="Castanera R."/>
            <person name="Culley D.E."/>
            <person name="Daum C."/>
            <person name="Ezra D."/>
            <person name="Gonzalez J.B."/>
            <person name="Henrissat B."/>
            <person name="Kuo A."/>
            <person name="Liang C."/>
            <person name="Lipzen A."/>
            <person name="Lutzoni F."/>
            <person name="Magnuson J."/>
            <person name="Mondo S."/>
            <person name="Nolan M."/>
            <person name="Ohm R."/>
            <person name="Pangilinan J."/>
            <person name="Park H.-J.H."/>
            <person name="Ramirez L."/>
            <person name="Alfaro M."/>
            <person name="Sun H."/>
            <person name="Tritt A."/>
            <person name="Yoshinaga Y."/>
            <person name="Zwiers L.-H.L."/>
            <person name="Turgeon B.G."/>
            <person name="Goodwin S.B."/>
            <person name="Spatafora J.W."/>
            <person name="Crous P.W."/>
            <person name="Grigoriev I.V."/>
        </authorList>
    </citation>
    <scope>NUCLEOTIDE SEQUENCE [LARGE SCALE GENOMIC DNA]</scope>
    <source>
        <strain evidence="2 3">CBS 611.86</strain>
    </source>
</reference>
<dbReference type="EMBL" id="JAADJZ010000013">
    <property type="protein sequence ID" value="KAF2870886.1"/>
    <property type="molecule type" value="Genomic_DNA"/>
</dbReference>
<sequence>MANDITIIVTLAITVLIILPLIIYLLSRIYMRRRGLIRPTHSSWPGSTHLRKLRLGTRAADDVDLEAGHGGRPARGDNDMKQAVLGQERSVKQGSMGMAHVGAAGVGVGGKKHPFMKHVEGKTTYGEDGKLRRLTWEEQLDWKKANGR</sequence>
<comment type="caution">
    <text evidence="2">The sequence shown here is derived from an EMBL/GenBank/DDBJ whole genome shotgun (WGS) entry which is preliminary data.</text>
</comment>
<gene>
    <name evidence="2" type="ORF">BDV95DRAFT_608001</name>
</gene>
<dbReference type="AlphaFoldDB" id="A0A7C8I700"/>
<evidence type="ECO:0000313" key="3">
    <source>
        <dbReference type="Proteomes" id="UP000481861"/>
    </source>
</evidence>